<feature type="transmembrane region" description="Helical" evidence="3">
    <location>
        <begin position="599"/>
        <end position="616"/>
    </location>
</feature>
<evidence type="ECO:0008006" key="6">
    <source>
        <dbReference type="Google" id="ProtNLM"/>
    </source>
</evidence>
<keyword evidence="3" id="KW-1133">Transmembrane helix</keyword>
<comment type="caution">
    <text evidence="4">The sequence shown here is derived from an EMBL/GenBank/DDBJ whole genome shotgun (WGS) entry which is preliminary data.</text>
</comment>
<organism evidence="4 5">
    <name type="scientific">Echria macrotheca</name>
    <dbReference type="NCBI Taxonomy" id="438768"/>
    <lineage>
        <taxon>Eukaryota</taxon>
        <taxon>Fungi</taxon>
        <taxon>Dikarya</taxon>
        <taxon>Ascomycota</taxon>
        <taxon>Pezizomycotina</taxon>
        <taxon>Sordariomycetes</taxon>
        <taxon>Sordariomycetidae</taxon>
        <taxon>Sordariales</taxon>
        <taxon>Schizotheciaceae</taxon>
        <taxon>Echria</taxon>
    </lineage>
</organism>
<dbReference type="EMBL" id="MU839837">
    <property type="protein sequence ID" value="KAK1753739.1"/>
    <property type="molecule type" value="Genomic_DNA"/>
</dbReference>
<accession>A0AAJ0BAH7</accession>
<feature type="compositionally biased region" description="Low complexity" evidence="2">
    <location>
        <begin position="1"/>
        <end position="13"/>
    </location>
</feature>
<keyword evidence="3" id="KW-0472">Membrane</keyword>
<dbReference type="AlphaFoldDB" id="A0AAJ0BAH7"/>
<keyword evidence="5" id="KW-1185">Reference proteome</keyword>
<keyword evidence="1" id="KW-0175">Coiled coil</keyword>
<feature type="transmembrane region" description="Helical" evidence="3">
    <location>
        <begin position="622"/>
        <end position="641"/>
    </location>
</feature>
<evidence type="ECO:0000256" key="1">
    <source>
        <dbReference type="SAM" id="Coils"/>
    </source>
</evidence>
<feature type="transmembrane region" description="Helical" evidence="3">
    <location>
        <begin position="386"/>
        <end position="411"/>
    </location>
</feature>
<feature type="transmembrane region" description="Helical" evidence="3">
    <location>
        <begin position="295"/>
        <end position="316"/>
    </location>
</feature>
<protein>
    <recommendedName>
        <fullName evidence="6">Low temperature requirement A</fullName>
    </recommendedName>
</protein>
<dbReference type="PANTHER" id="PTHR36840">
    <property type="entry name" value="BLL5714 PROTEIN"/>
    <property type="match status" value="1"/>
</dbReference>
<dbReference type="Pfam" id="PF06772">
    <property type="entry name" value="LtrA"/>
    <property type="match status" value="1"/>
</dbReference>
<feature type="transmembrane region" description="Helical" evidence="3">
    <location>
        <begin position="442"/>
        <end position="462"/>
    </location>
</feature>
<name>A0AAJ0BAH7_9PEZI</name>
<gene>
    <name evidence="4" type="ORF">QBC47DRAFT_326288</name>
</gene>
<evidence type="ECO:0000256" key="3">
    <source>
        <dbReference type="SAM" id="Phobius"/>
    </source>
</evidence>
<dbReference type="InterPro" id="IPR010640">
    <property type="entry name" value="Low_temperature_requirement_A"/>
</dbReference>
<dbReference type="PANTHER" id="PTHR36840:SF1">
    <property type="entry name" value="BLL5714 PROTEIN"/>
    <property type="match status" value="1"/>
</dbReference>
<feature type="transmembrane region" description="Helical" evidence="3">
    <location>
        <begin position="508"/>
        <end position="527"/>
    </location>
</feature>
<feature type="transmembrane region" description="Helical" evidence="3">
    <location>
        <begin position="328"/>
        <end position="347"/>
    </location>
</feature>
<evidence type="ECO:0000313" key="5">
    <source>
        <dbReference type="Proteomes" id="UP001239445"/>
    </source>
</evidence>
<dbReference type="Proteomes" id="UP001239445">
    <property type="component" value="Unassembled WGS sequence"/>
</dbReference>
<feature type="coiled-coil region" evidence="1">
    <location>
        <begin position="67"/>
        <end position="115"/>
    </location>
</feature>
<feature type="region of interest" description="Disordered" evidence="2">
    <location>
        <begin position="1"/>
        <end position="20"/>
    </location>
</feature>
<keyword evidence="3" id="KW-0812">Transmembrane</keyword>
<reference evidence="4" key="1">
    <citation type="submission" date="2023-06" db="EMBL/GenBank/DDBJ databases">
        <title>Genome-scale phylogeny and comparative genomics of the fungal order Sordariales.</title>
        <authorList>
            <consortium name="Lawrence Berkeley National Laboratory"/>
            <person name="Hensen N."/>
            <person name="Bonometti L."/>
            <person name="Westerberg I."/>
            <person name="Brannstrom I.O."/>
            <person name="Guillou S."/>
            <person name="Cros-Aarteil S."/>
            <person name="Calhoun S."/>
            <person name="Haridas S."/>
            <person name="Kuo A."/>
            <person name="Mondo S."/>
            <person name="Pangilinan J."/>
            <person name="Riley R."/>
            <person name="Labutti K."/>
            <person name="Andreopoulos B."/>
            <person name="Lipzen A."/>
            <person name="Chen C."/>
            <person name="Yanf M."/>
            <person name="Daum C."/>
            <person name="Ng V."/>
            <person name="Clum A."/>
            <person name="Steindorff A."/>
            <person name="Ohm R."/>
            <person name="Martin F."/>
            <person name="Silar P."/>
            <person name="Natvig D."/>
            <person name="Lalanne C."/>
            <person name="Gautier V."/>
            <person name="Ament-Velasquez S.L."/>
            <person name="Kruys A."/>
            <person name="Hutchinson M.I."/>
            <person name="Powell A.J."/>
            <person name="Barry K."/>
            <person name="Miller A.N."/>
            <person name="Grigoriev I.V."/>
            <person name="Debuchy R."/>
            <person name="Gladieux P."/>
            <person name="Thoren M.H."/>
            <person name="Johannesson H."/>
        </authorList>
    </citation>
    <scope>NUCLEOTIDE SEQUENCE</scope>
    <source>
        <strain evidence="4">PSN4</strain>
    </source>
</reference>
<feature type="transmembrane region" description="Helical" evidence="3">
    <location>
        <begin position="468"/>
        <end position="487"/>
    </location>
</feature>
<evidence type="ECO:0000313" key="4">
    <source>
        <dbReference type="EMBL" id="KAK1753739.1"/>
    </source>
</evidence>
<proteinExistence type="predicted"/>
<feature type="region of interest" description="Disordered" evidence="2">
    <location>
        <begin position="141"/>
        <end position="166"/>
    </location>
</feature>
<sequence length="697" mass="76916">MSNTPVRTTSGGPTRRRPSEFLLPDGRKVLVALPDDIEALRQRYANSHDADPPIQVEVVVHGSDEHREFLQQTRSHHETRRAQLRERHGSVVDEIDAVRTELDAVAAQLHRLEAAAAADGKLNTNFSRFGFDAKLRTYADDDEEAGSGTPAALSRASSTLGGGDSSSVGGYESMRLFRRPVVKQYFHRGLLWRSAEETKVMSFELFFDLLYVGIIAINGDHAAEEANGPGLLRFLITFTMSWKIWADVQQLVSWFETNDILQRVEILFLIACLLGQTNNSLQTFSSQHDTFTQMVGFYLTARLFMAVYCAITAYFLPMVKGMMISQIVNVLVGAALWIASTALAPSVPDEHSTTVVERATYFLRGREAETVAVDENGEIAQNGGRLALVFVALAVDLFGSSVAIGFFRYSLAHTSPFAKKIGSFFEFYPAVNIEHKVERTNAFVGLVFGYSVVGVIFQNAGSFALNSFLGKAILGLTQAFIFNWLYFEVDGDNINMHAIRRRPDWAMAWQFAHLPFVMAYVLAAAALSKLVVATDCVNAPLDALTDFYQHRSSESVSIGLRLYYCVGLGIALLGMAVIALCHEHKVPVALCRLPKWARLANRVAVCVVLCCLPAAGDRLDSLQLVGVTTGLTTWVLLLELWGMSCRSQPFFGIGAQDERCEYVAKCGRRRLEGATKDDGEIDIVELGRGEKTAVTMS</sequence>
<evidence type="ECO:0000256" key="2">
    <source>
        <dbReference type="SAM" id="MobiDB-lite"/>
    </source>
</evidence>
<feature type="transmembrane region" description="Helical" evidence="3">
    <location>
        <begin position="561"/>
        <end position="579"/>
    </location>
</feature>